<accession>A0ABY7CDT2</accession>
<dbReference type="RefSeq" id="XP_053018407.1">
    <property type="nucleotide sequence ID" value="XM_053167163.1"/>
</dbReference>
<proteinExistence type="predicted"/>
<evidence type="ECO:0000313" key="1">
    <source>
        <dbReference type="EMBL" id="WAQ82852.1"/>
    </source>
</evidence>
<dbReference type="EMBL" id="CP110423">
    <property type="protein sequence ID" value="WAQ82854.1"/>
    <property type="molecule type" value="Genomic_DNA"/>
</dbReference>
<name>A0ABY7CDT2_9BASI</name>
<dbReference type="Proteomes" id="UP001164743">
    <property type="component" value="Chromosome 3A"/>
</dbReference>
<dbReference type="GeneID" id="77808058"/>
<sequence length="104" mass="11076">MTPTTPDINTGVRTASSVVIFIPSSHVGNRNLKIDQSEFLEVDAEGIEYGGDGDEEDNEEANGVPVVDRARFNKNRGRRGHAVAAAALRAVQAGQCLVVQTGQI</sequence>
<keyword evidence="4" id="KW-1185">Reference proteome</keyword>
<dbReference type="EMBL" id="CP110423">
    <property type="protein sequence ID" value="WAQ82853.1"/>
    <property type="molecule type" value="Genomic_DNA"/>
</dbReference>
<protein>
    <submittedName>
        <fullName evidence="3">Uncharacterized protein</fullName>
    </submittedName>
</protein>
<gene>
    <name evidence="1" type="ORF">PtA15_3A217</name>
    <name evidence="2" type="ORF">PtA15_3A218</name>
    <name evidence="3" type="ORF">PtA15_3A219</name>
</gene>
<evidence type="ECO:0000313" key="4">
    <source>
        <dbReference type="Proteomes" id="UP001164743"/>
    </source>
</evidence>
<evidence type="ECO:0000313" key="3">
    <source>
        <dbReference type="EMBL" id="WAQ82854.1"/>
    </source>
</evidence>
<reference evidence="3" key="1">
    <citation type="submission" date="2022-10" db="EMBL/GenBank/DDBJ databases">
        <title>Puccinia triticina Genome sequencing and assembly.</title>
        <authorList>
            <person name="Li C."/>
        </authorList>
    </citation>
    <scope>NUCLEOTIDE SEQUENCE</scope>
    <source>
        <strain evidence="3">Pt15</strain>
    </source>
</reference>
<organism evidence="3 4">
    <name type="scientific">Puccinia triticina</name>
    <dbReference type="NCBI Taxonomy" id="208348"/>
    <lineage>
        <taxon>Eukaryota</taxon>
        <taxon>Fungi</taxon>
        <taxon>Dikarya</taxon>
        <taxon>Basidiomycota</taxon>
        <taxon>Pucciniomycotina</taxon>
        <taxon>Pucciniomycetes</taxon>
        <taxon>Pucciniales</taxon>
        <taxon>Pucciniaceae</taxon>
        <taxon>Puccinia</taxon>
    </lineage>
</organism>
<evidence type="ECO:0000313" key="2">
    <source>
        <dbReference type="EMBL" id="WAQ82853.1"/>
    </source>
</evidence>
<dbReference type="EMBL" id="CP110423">
    <property type="protein sequence ID" value="WAQ82852.1"/>
    <property type="molecule type" value="Genomic_DNA"/>
</dbReference>